<accession>A0A381WG17</accession>
<dbReference type="SUPFAM" id="SSF103473">
    <property type="entry name" value="MFS general substrate transporter"/>
    <property type="match status" value="1"/>
</dbReference>
<keyword evidence="4 7" id="KW-0812">Transmembrane</keyword>
<keyword evidence="3" id="KW-0813">Transport</keyword>
<organism evidence="9">
    <name type="scientific">marine metagenome</name>
    <dbReference type="NCBI Taxonomy" id="408172"/>
    <lineage>
        <taxon>unclassified sequences</taxon>
        <taxon>metagenomes</taxon>
        <taxon>ecological metagenomes</taxon>
    </lineage>
</organism>
<reference evidence="9" key="1">
    <citation type="submission" date="2018-05" db="EMBL/GenBank/DDBJ databases">
        <authorList>
            <person name="Lanie J.A."/>
            <person name="Ng W.-L."/>
            <person name="Kazmierczak K.M."/>
            <person name="Andrzejewski T.M."/>
            <person name="Davidsen T.M."/>
            <person name="Wayne K.J."/>
            <person name="Tettelin H."/>
            <person name="Glass J.I."/>
            <person name="Rusch D."/>
            <person name="Podicherti R."/>
            <person name="Tsui H.-C.T."/>
            <person name="Winkler M.E."/>
        </authorList>
    </citation>
    <scope>NUCLEOTIDE SEQUENCE</scope>
</reference>
<feature type="transmembrane region" description="Helical" evidence="7">
    <location>
        <begin position="76"/>
        <end position="94"/>
    </location>
</feature>
<feature type="transmembrane region" description="Helical" evidence="7">
    <location>
        <begin position="272"/>
        <end position="288"/>
    </location>
</feature>
<feature type="transmembrane region" description="Helical" evidence="7">
    <location>
        <begin position="162"/>
        <end position="182"/>
    </location>
</feature>
<keyword evidence="5 7" id="KW-1133">Transmembrane helix</keyword>
<dbReference type="PROSITE" id="PS50850">
    <property type="entry name" value="MFS"/>
    <property type="match status" value="1"/>
</dbReference>
<feature type="transmembrane region" description="Helical" evidence="7">
    <location>
        <begin position="100"/>
        <end position="118"/>
    </location>
</feature>
<dbReference type="AlphaFoldDB" id="A0A381WG17"/>
<evidence type="ECO:0000259" key="8">
    <source>
        <dbReference type="PROSITE" id="PS50850"/>
    </source>
</evidence>
<dbReference type="GO" id="GO:0022857">
    <property type="term" value="F:transmembrane transporter activity"/>
    <property type="evidence" value="ECO:0007669"/>
    <property type="project" value="InterPro"/>
</dbReference>
<dbReference type="Gene3D" id="1.20.1250.20">
    <property type="entry name" value="MFS general substrate transporter like domains"/>
    <property type="match status" value="1"/>
</dbReference>
<feature type="transmembrane region" description="Helical" evidence="7">
    <location>
        <begin position="329"/>
        <end position="347"/>
    </location>
</feature>
<feature type="domain" description="Major facilitator superfamily (MFS) profile" evidence="8">
    <location>
        <begin position="1"/>
        <end position="385"/>
    </location>
</feature>
<feature type="transmembrane region" description="Helical" evidence="7">
    <location>
        <begin position="294"/>
        <end position="317"/>
    </location>
</feature>
<dbReference type="GO" id="GO:0012505">
    <property type="term" value="C:endomembrane system"/>
    <property type="evidence" value="ECO:0007669"/>
    <property type="project" value="UniProtKB-SubCell"/>
</dbReference>
<sequence>MTLINKNRLFIASCTSLALTAMTFAIRARLETVFGPAGVGLTLEQIGYAFMPAFWGFTLAMIVGGPIVDYFGMKKVMWLAFILHAFGIIFTLAATDFSSLFTATILMGLGNGMVEAVCNPMVASMYPTQKTKMLNRFHLWWPAGIVIGSIIGYLIMDIAGLGWQVMVASLFIPLVVYGYLIIGQTFPLTERVEMGISTKAALKSLLTPLYLFIAVCMLLSATTELGTTQRIESLLRETGVNALLVLAFINGLMMIGRYFAGPISKKISTTGMLWFSALFSFIGLQLLANASGMFVFLAAGVFAIGITFFWPTTLAFISENIPESGAFGLSIMGGLGNLSVSIVLPVMGRFLDNSNGMQVIQTMSTLPAILFVFYGALYFYRKKYNQT</sequence>
<evidence type="ECO:0000256" key="4">
    <source>
        <dbReference type="ARBA" id="ARBA00022692"/>
    </source>
</evidence>
<proteinExistence type="inferred from homology"/>
<feature type="transmembrane region" description="Helical" evidence="7">
    <location>
        <begin position="242"/>
        <end position="260"/>
    </location>
</feature>
<evidence type="ECO:0000256" key="7">
    <source>
        <dbReference type="SAM" id="Phobius"/>
    </source>
</evidence>
<name>A0A381WG17_9ZZZZ</name>
<dbReference type="InterPro" id="IPR011701">
    <property type="entry name" value="MFS"/>
</dbReference>
<dbReference type="PANTHER" id="PTHR23514">
    <property type="entry name" value="BYPASS OF STOP CODON PROTEIN 6"/>
    <property type="match status" value="1"/>
</dbReference>
<comment type="subcellular location">
    <subcellularLocation>
        <location evidence="1">Endomembrane system</location>
        <topology evidence="1">Multi-pass membrane protein</topology>
    </subcellularLocation>
</comment>
<evidence type="ECO:0000256" key="6">
    <source>
        <dbReference type="ARBA" id="ARBA00023136"/>
    </source>
</evidence>
<comment type="similarity">
    <text evidence="2">Belongs to the major facilitator superfamily.</text>
</comment>
<evidence type="ECO:0000313" key="9">
    <source>
        <dbReference type="EMBL" id="SVA50863.1"/>
    </source>
</evidence>
<dbReference type="InterPro" id="IPR036259">
    <property type="entry name" value="MFS_trans_sf"/>
</dbReference>
<feature type="transmembrane region" description="Helical" evidence="7">
    <location>
        <begin position="139"/>
        <end position="156"/>
    </location>
</feature>
<dbReference type="PANTHER" id="PTHR23514:SF3">
    <property type="entry name" value="BYPASS OF STOP CODON PROTEIN 6"/>
    <property type="match status" value="1"/>
</dbReference>
<evidence type="ECO:0000256" key="5">
    <source>
        <dbReference type="ARBA" id="ARBA00022989"/>
    </source>
</evidence>
<feature type="transmembrane region" description="Helical" evidence="7">
    <location>
        <begin position="49"/>
        <end position="69"/>
    </location>
</feature>
<evidence type="ECO:0000256" key="3">
    <source>
        <dbReference type="ARBA" id="ARBA00022448"/>
    </source>
</evidence>
<feature type="transmembrane region" description="Helical" evidence="7">
    <location>
        <begin position="359"/>
        <end position="380"/>
    </location>
</feature>
<dbReference type="EMBL" id="UINC01011536">
    <property type="protein sequence ID" value="SVA50863.1"/>
    <property type="molecule type" value="Genomic_DNA"/>
</dbReference>
<evidence type="ECO:0000256" key="2">
    <source>
        <dbReference type="ARBA" id="ARBA00008335"/>
    </source>
</evidence>
<gene>
    <name evidence="9" type="ORF">METZ01_LOCUS103717</name>
</gene>
<keyword evidence="6 7" id="KW-0472">Membrane</keyword>
<dbReference type="InterPro" id="IPR051788">
    <property type="entry name" value="MFS_Transporter"/>
</dbReference>
<protein>
    <recommendedName>
        <fullName evidence="8">Major facilitator superfamily (MFS) profile domain-containing protein</fullName>
    </recommendedName>
</protein>
<dbReference type="GO" id="GO:0016020">
    <property type="term" value="C:membrane"/>
    <property type="evidence" value="ECO:0007669"/>
    <property type="project" value="TreeGrafter"/>
</dbReference>
<evidence type="ECO:0000256" key="1">
    <source>
        <dbReference type="ARBA" id="ARBA00004127"/>
    </source>
</evidence>
<dbReference type="InterPro" id="IPR020846">
    <property type="entry name" value="MFS_dom"/>
</dbReference>
<dbReference type="Pfam" id="PF07690">
    <property type="entry name" value="MFS_1"/>
    <property type="match status" value="1"/>
</dbReference>
<feature type="transmembrane region" description="Helical" evidence="7">
    <location>
        <begin position="202"/>
        <end position="222"/>
    </location>
</feature>